<dbReference type="SUPFAM" id="SSF55008">
    <property type="entry name" value="HMA, heavy metal-associated domain"/>
    <property type="match status" value="1"/>
</dbReference>
<proteinExistence type="predicted"/>
<dbReference type="InterPro" id="IPR006121">
    <property type="entry name" value="HMA_dom"/>
</dbReference>
<dbReference type="EMBL" id="AP019377">
    <property type="protein sequence ID" value="BBH93023.1"/>
    <property type="molecule type" value="Genomic_DNA"/>
</dbReference>
<organism evidence="3">
    <name type="scientific">Thermogemmatispora argillosa</name>
    <dbReference type="NCBI Taxonomy" id="2045280"/>
    <lineage>
        <taxon>Bacteria</taxon>
        <taxon>Bacillati</taxon>
        <taxon>Chloroflexota</taxon>
        <taxon>Ktedonobacteria</taxon>
        <taxon>Thermogemmatisporales</taxon>
        <taxon>Thermogemmatisporaceae</taxon>
        <taxon>Thermogemmatispora</taxon>
    </lineage>
</organism>
<evidence type="ECO:0000256" key="1">
    <source>
        <dbReference type="SAM" id="MobiDB-lite"/>
    </source>
</evidence>
<dbReference type="Pfam" id="PF00403">
    <property type="entry name" value="HMA"/>
    <property type="match status" value="1"/>
</dbReference>
<feature type="region of interest" description="Disordered" evidence="1">
    <location>
        <begin position="82"/>
        <end position="104"/>
    </location>
</feature>
<reference evidence="3" key="1">
    <citation type="submission" date="2018-12" db="EMBL/GenBank/DDBJ databases">
        <title>Novel natural products biosynthetic potential of the class Ktedonobacteria.</title>
        <authorList>
            <person name="Zheng Y."/>
            <person name="Saitou A."/>
            <person name="Wang C.M."/>
            <person name="Toyoda A."/>
            <person name="Minakuchi Y."/>
            <person name="Sekiguchi Y."/>
            <person name="Ueda K."/>
            <person name="Takano H."/>
            <person name="Sakai Y."/>
            <person name="Yokota A."/>
            <person name="Yabe S."/>
        </authorList>
    </citation>
    <scope>NUCLEOTIDE SEQUENCE</scope>
    <source>
        <strain evidence="3">A3-2</strain>
    </source>
</reference>
<sequence>MVEILEPEMITVVLYVPSLRCGGCLKRVVGALQTLPGLEIVSTALPSKTVTLRYARGCCRPEQIAAVVRACGHLPAELKESADHLEEEQRQGAAEGSASAWLSD</sequence>
<dbReference type="InterPro" id="IPR036163">
    <property type="entry name" value="HMA_dom_sf"/>
</dbReference>
<name>A0A455SX86_9CHLR</name>
<evidence type="ECO:0000313" key="3">
    <source>
        <dbReference type="EMBL" id="BBH93023.1"/>
    </source>
</evidence>
<dbReference type="AlphaFoldDB" id="A0A455SX86"/>
<evidence type="ECO:0000259" key="2">
    <source>
        <dbReference type="PROSITE" id="PS50846"/>
    </source>
</evidence>
<dbReference type="PROSITE" id="PS50846">
    <property type="entry name" value="HMA_2"/>
    <property type="match status" value="1"/>
</dbReference>
<dbReference type="Gene3D" id="3.30.70.100">
    <property type="match status" value="1"/>
</dbReference>
<feature type="domain" description="HMA" evidence="2">
    <location>
        <begin position="10"/>
        <end position="76"/>
    </location>
</feature>
<dbReference type="CDD" id="cd00371">
    <property type="entry name" value="HMA"/>
    <property type="match status" value="1"/>
</dbReference>
<gene>
    <name evidence="3" type="ORF">KTA_12220</name>
</gene>
<accession>A0A455SX86</accession>
<dbReference type="GO" id="GO:0046872">
    <property type="term" value="F:metal ion binding"/>
    <property type="evidence" value="ECO:0007669"/>
    <property type="project" value="InterPro"/>
</dbReference>
<protein>
    <recommendedName>
        <fullName evidence="2">HMA domain-containing protein</fullName>
    </recommendedName>
</protein>